<proteinExistence type="predicted"/>
<sequence>MRFPDEIKRIRHPCSLFRFLRKLGFFKDIKQPSKPYVPKPYHTPTKIGVKMRLDVKYVSNSIIQVIFFIIFGLTSFTNVH</sequence>
<protein>
    <submittedName>
        <fullName evidence="2">Uncharacterized protein</fullName>
    </submittedName>
</protein>
<feature type="transmembrane region" description="Helical" evidence="1">
    <location>
        <begin position="57"/>
        <end position="76"/>
    </location>
</feature>
<gene>
    <name evidence="2" type="ORF">B9N55_09365</name>
</gene>
<keyword evidence="1" id="KW-0812">Transmembrane</keyword>
<accession>A0A233VEX4</accession>
<dbReference type="Proteomes" id="UP000215546">
    <property type="component" value="Unassembled WGS sequence"/>
</dbReference>
<reference evidence="3" key="1">
    <citation type="submission" date="2017-04" db="EMBL/GenBank/DDBJ databases">
        <title>Finegoldia magna isolated from orthopedic joint implant-associated infections.</title>
        <authorList>
            <person name="Bjorklund S."/>
            <person name="Bruggemann H."/>
            <person name="Jensen A."/>
            <person name="Hellmark B."/>
            <person name="Soderquist B."/>
        </authorList>
    </citation>
    <scope>NUCLEOTIDE SEQUENCE [LARGE SCALE GENOMIC DNA]</scope>
    <source>
        <strain evidence="3">12T273</strain>
    </source>
</reference>
<keyword evidence="1" id="KW-1133">Transmembrane helix</keyword>
<evidence type="ECO:0000313" key="2">
    <source>
        <dbReference type="EMBL" id="OXZ30949.1"/>
    </source>
</evidence>
<keyword evidence="1" id="KW-0472">Membrane</keyword>
<evidence type="ECO:0000256" key="1">
    <source>
        <dbReference type="SAM" id="Phobius"/>
    </source>
</evidence>
<name>A0A233VEX4_FINMA</name>
<dbReference type="EMBL" id="NDYE01000022">
    <property type="protein sequence ID" value="OXZ30949.1"/>
    <property type="molecule type" value="Genomic_DNA"/>
</dbReference>
<organism evidence="2 3">
    <name type="scientific">Finegoldia magna</name>
    <name type="common">Peptostreptococcus magnus</name>
    <dbReference type="NCBI Taxonomy" id="1260"/>
    <lineage>
        <taxon>Bacteria</taxon>
        <taxon>Bacillati</taxon>
        <taxon>Bacillota</taxon>
        <taxon>Tissierellia</taxon>
        <taxon>Tissierellales</taxon>
        <taxon>Peptoniphilaceae</taxon>
        <taxon>Finegoldia</taxon>
    </lineage>
</organism>
<dbReference type="AlphaFoldDB" id="A0A233VEX4"/>
<comment type="caution">
    <text evidence="2">The sequence shown here is derived from an EMBL/GenBank/DDBJ whole genome shotgun (WGS) entry which is preliminary data.</text>
</comment>
<evidence type="ECO:0000313" key="3">
    <source>
        <dbReference type="Proteomes" id="UP000215546"/>
    </source>
</evidence>